<dbReference type="EC" id="3.6.1.7" evidence="2 4"/>
<proteinExistence type="inferred from homology"/>
<dbReference type="InterPro" id="IPR017968">
    <property type="entry name" value="Acylphosphatase_CS"/>
</dbReference>
<dbReference type="EMBL" id="FXUG01000003">
    <property type="protein sequence ID" value="SMP50925.1"/>
    <property type="molecule type" value="Genomic_DNA"/>
</dbReference>
<feature type="active site" evidence="4">
    <location>
        <position position="66"/>
    </location>
</feature>
<dbReference type="Pfam" id="PF00708">
    <property type="entry name" value="Acylphosphatase"/>
    <property type="match status" value="1"/>
</dbReference>
<organism evidence="7 8">
    <name type="scientific">Neorhodopirellula lusitana</name>
    <dbReference type="NCBI Taxonomy" id="445327"/>
    <lineage>
        <taxon>Bacteria</taxon>
        <taxon>Pseudomonadati</taxon>
        <taxon>Planctomycetota</taxon>
        <taxon>Planctomycetia</taxon>
        <taxon>Pirellulales</taxon>
        <taxon>Pirellulaceae</taxon>
        <taxon>Neorhodopirellula</taxon>
    </lineage>
</organism>
<dbReference type="InterPro" id="IPR036046">
    <property type="entry name" value="Acylphosphatase-like_dom_sf"/>
</dbReference>
<comment type="catalytic activity">
    <reaction evidence="3 4">
        <text>an acyl phosphate + H2O = a carboxylate + phosphate + H(+)</text>
        <dbReference type="Rhea" id="RHEA:14965"/>
        <dbReference type="ChEBI" id="CHEBI:15377"/>
        <dbReference type="ChEBI" id="CHEBI:15378"/>
        <dbReference type="ChEBI" id="CHEBI:29067"/>
        <dbReference type="ChEBI" id="CHEBI:43474"/>
        <dbReference type="ChEBI" id="CHEBI:59918"/>
        <dbReference type="EC" id="3.6.1.7"/>
    </reaction>
</comment>
<name>A0ABY1PW53_9BACT</name>
<dbReference type="Gene3D" id="3.30.70.100">
    <property type="match status" value="1"/>
</dbReference>
<dbReference type="InterPro" id="IPR001792">
    <property type="entry name" value="Acylphosphatase-like_dom"/>
</dbReference>
<evidence type="ECO:0000256" key="4">
    <source>
        <dbReference type="PROSITE-ProRule" id="PRU00520"/>
    </source>
</evidence>
<accession>A0ABY1PW53</accession>
<protein>
    <recommendedName>
        <fullName evidence="2 4">acylphosphatase</fullName>
        <ecNumber evidence="2 4">3.6.1.7</ecNumber>
    </recommendedName>
</protein>
<feature type="domain" description="Acylphosphatase-like" evidence="6">
    <location>
        <begin position="33"/>
        <end position="119"/>
    </location>
</feature>
<comment type="similarity">
    <text evidence="1 5">Belongs to the acylphosphatase family.</text>
</comment>
<evidence type="ECO:0000313" key="7">
    <source>
        <dbReference type="EMBL" id="SMP50925.1"/>
    </source>
</evidence>
<dbReference type="PANTHER" id="PTHR47268:SF4">
    <property type="entry name" value="ACYLPHOSPHATASE"/>
    <property type="match status" value="1"/>
</dbReference>
<evidence type="ECO:0000256" key="3">
    <source>
        <dbReference type="ARBA" id="ARBA00047645"/>
    </source>
</evidence>
<evidence type="ECO:0000259" key="6">
    <source>
        <dbReference type="PROSITE" id="PS51160"/>
    </source>
</evidence>
<keyword evidence="4" id="KW-0378">Hydrolase</keyword>
<dbReference type="PANTHER" id="PTHR47268">
    <property type="entry name" value="ACYLPHOSPHATASE"/>
    <property type="match status" value="1"/>
</dbReference>
<keyword evidence="8" id="KW-1185">Reference proteome</keyword>
<dbReference type="Proteomes" id="UP001158067">
    <property type="component" value="Unassembled WGS sequence"/>
</dbReference>
<evidence type="ECO:0000313" key="8">
    <source>
        <dbReference type="Proteomes" id="UP001158067"/>
    </source>
</evidence>
<comment type="caution">
    <text evidence="7">The sequence shown here is derived from an EMBL/GenBank/DDBJ whole genome shotgun (WGS) entry which is preliminary data.</text>
</comment>
<reference evidence="7 8" key="1">
    <citation type="submission" date="2017-05" db="EMBL/GenBank/DDBJ databases">
        <authorList>
            <person name="Varghese N."/>
            <person name="Submissions S."/>
        </authorList>
    </citation>
    <scope>NUCLEOTIDE SEQUENCE [LARGE SCALE GENOMIC DNA]</scope>
    <source>
        <strain evidence="7 8">DSM 25457</strain>
    </source>
</reference>
<feature type="active site" evidence="4">
    <location>
        <position position="48"/>
    </location>
</feature>
<dbReference type="PRINTS" id="PR00112">
    <property type="entry name" value="ACYLPHPHTASE"/>
</dbReference>
<dbReference type="InterPro" id="IPR020456">
    <property type="entry name" value="Acylphosphatase"/>
</dbReference>
<evidence type="ECO:0000256" key="1">
    <source>
        <dbReference type="ARBA" id="ARBA00005614"/>
    </source>
</evidence>
<dbReference type="PROSITE" id="PS51160">
    <property type="entry name" value="ACYLPHOSPHATASE_3"/>
    <property type="match status" value="1"/>
</dbReference>
<sequence>MGTLLLGESAFPFVSSGSLDRIGLMANQQEVRRTVYRYRGHVQGVGFRVNAIQQARGLQVVGFVRNEPDGDVLMDVQGPRKEVEELAKRVQSSMSLKINEVLIDQRDPLPDREGFKIRY</sequence>
<evidence type="ECO:0000256" key="2">
    <source>
        <dbReference type="ARBA" id="ARBA00012150"/>
    </source>
</evidence>
<gene>
    <name evidence="7" type="ORF">SAMN06265222_103192</name>
</gene>
<dbReference type="PROSITE" id="PS00151">
    <property type="entry name" value="ACYLPHOSPHATASE_2"/>
    <property type="match status" value="1"/>
</dbReference>
<dbReference type="SUPFAM" id="SSF54975">
    <property type="entry name" value="Acylphosphatase/BLUF domain-like"/>
    <property type="match status" value="1"/>
</dbReference>
<evidence type="ECO:0000256" key="5">
    <source>
        <dbReference type="RuleBase" id="RU004168"/>
    </source>
</evidence>